<dbReference type="InterPro" id="IPR002676">
    <property type="entry name" value="RimM_N"/>
</dbReference>
<evidence type="ECO:0000259" key="6">
    <source>
        <dbReference type="Pfam" id="PF01782"/>
    </source>
</evidence>
<dbReference type="HAMAP" id="MF_00014">
    <property type="entry name" value="Ribosome_mat_RimM"/>
    <property type="match status" value="1"/>
</dbReference>
<keyword evidence="9" id="KW-1185">Reference proteome</keyword>
<dbReference type="Pfam" id="PF01782">
    <property type="entry name" value="RimM"/>
    <property type="match status" value="1"/>
</dbReference>
<accession>A0ABY5PC66</accession>
<comment type="function">
    <text evidence="5">An accessory protein needed during the final step in the assembly of 30S ribosomal subunit, possibly for assembly of the head region. Essential for efficient processing of 16S rRNA. May be needed both before and after RbfA during the maturation of 16S rRNA. It has affinity for free ribosomal 30S subunits but not for 70S ribosomes.</text>
</comment>
<dbReference type="NCBIfam" id="TIGR02273">
    <property type="entry name" value="16S_RimM"/>
    <property type="match status" value="1"/>
</dbReference>
<sequence length="163" mass="17397">MTERAVLLAGRVGRPHGLDGSFHVTRPRAGLLRVGVTVRLGERTFEIVRAAGTDDRPILRLDGVAGREAVEALRGTDLYVAREEAPALADDEYWAEDLEGCVVTDGDRELGRVARLVALPSCEALEMAGSGVLIPLVRDAVRTVDIAAGRIDVNTAFLGDLAP</sequence>
<keyword evidence="2 5" id="KW-0690">Ribosome biogenesis</keyword>
<dbReference type="InterPro" id="IPR056792">
    <property type="entry name" value="PRC_RimM"/>
</dbReference>
<dbReference type="InterPro" id="IPR011961">
    <property type="entry name" value="RimM"/>
</dbReference>
<keyword evidence="3 5" id="KW-0698">rRNA processing</keyword>
<name>A0ABY5PC66_9ACTN</name>
<evidence type="ECO:0000313" key="8">
    <source>
        <dbReference type="EMBL" id="UUY02142.1"/>
    </source>
</evidence>
<dbReference type="PANTHER" id="PTHR33692:SF1">
    <property type="entry name" value="RIBOSOME MATURATION FACTOR RIMM"/>
    <property type="match status" value="1"/>
</dbReference>
<dbReference type="Proteomes" id="UP001058860">
    <property type="component" value="Chromosome"/>
</dbReference>
<evidence type="ECO:0000259" key="7">
    <source>
        <dbReference type="Pfam" id="PF24986"/>
    </source>
</evidence>
<feature type="domain" description="RimM N-terminal" evidence="6">
    <location>
        <begin position="9"/>
        <end position="83"/>
    </location>
</feature>
<dbReference type="Pfam" id="PF24986">
    <property type="entry name" value="PRC_RimM"/>
    <property type="match status" value="1"/>
</dbReference>
<evidence type="ECO:0000256" key="3">
    <source>
        <dbReference type="ARBA" id="ARBA00022552"/>
    </source>
</evidence>
<feature type="domain" description="Ribosome maturation factor RimM PRC barrel" evidence="7">
    <location>
        <begin position="96"/>
        <end position="154"/>
    </location>
</feature>
<comment type="subcellular location">
    <subcellularLocation>
        <location evidence="5">Cytoplasm</location>
    </subcellularLocation>
</comment>
<dbReference type="InterPro" id="IPR009000">
    <property type="entry name" value="Transl_B-barrel_sf"/>
</dbReference>
<dbReference type="SUPFAM" id="SSF50346">
    <property type="entry name" value="PRC-barrel domain"/>
    <property type="match status" value="1"/>
</dbReference>
<evidence type="ECO:0000256" key="5">
    <source>
        <dbReference type="HAMAP-Rule" id="MF_00014"/>
    </source>
</evidence>
<comment type="subunit">
    <text evidence="5">Binds ribosomal protein uS19.</text>
</comment>
<keyword evidence="1 5" id="KW-0963">Cytoplasm</keyword>
<keyword evidence="4 5" id="KW-0143">Chaperone</keyword>
<dbReference type="Gene3D" id="2.30.30.240">
    <property type="entry name" value="PRC-barrel domain"/>
    <property type="match status" value="1"/>
</dbReference>
<dbReference type="RefSeq" id="WP_353862675.1">
    <property type="nucleotide sequence ID" value="NZ_CP088295.1"/>
</dbReference>
<organism evidence="8 9">
    <name type="scientific">Svornostia abyssi</name>
    <dbReference type="NCBI Taxonomy" id="2898438"/>
    <lineage>
        <taxon>Bacteria</taxon>
        <taxon>Bacillati</taxon>
        <taxon>Actinomycetota</taxon>
        <taxon>Thermoleophilia</taxon>
        <taxon>Solirubrobacterales</taxon>
        <taxon>Baekduiaceae</taxon>
        <taxon>Svornostia</taxon>
    </lineage>
</organism>
<dbReference type="InterPro" id="IPR011033">
    <property type="entry name" value="PRC_barrel-like_sf"/>
</dbReference>
<dbReference type="InterPro" id="IPR036976">
    <property type="entry name" value="RimM_N_sf"/>
</dbReference>
<evidence type="ECO:0000256" key="1">
    <source>
        <dbReference type="ARBA" id="ARBA00022490"/>
    </source>
</evidence>
<gene>
    <name evidence="5 8" type="primary">rimM</name>
    <name evidence="8" type="ORF">LRS13_15630</name>
</gene>
<evidence type="ECO:0000313" key="9">
    <source>
        <dbReference type="Proteomes" id="UP001058860"/>
    </source>
</evidence>
<dbReference type="Gene3D" id="2.40.30.60">
    <property type="entry name" value="RimM"/>
    <property type="match status" value="1"/>
</dbReference>
<reference evidence="9" key="1">
    <citation type="submission" date="2021-11" db="EMBL/GenBank/DDBJ databases">
        <title>Cultivation dependent microbiological survey of springs from the worlds oldest radium mine currently devoted to the extraction of radon-saturated water.</title>
        <authorList>
            <person name="Kapinusova G."/>
            <person name="Smrhova T."/>
            <person name="Strejcek M."/>
            <person name="Suman J."/>
            <person name="Jani K."/>
            <person name="Pajer P."/>
            <person name="Uhlik O."/>
        </authorList>
    </citation>
    <scope>NUCLEOTIDE SEQUENCE [LARGE SCALE GENOMIC DNA]</scope>
    <source>
        <strain evidence="9">J379</strain>
    </source>
</reference>
<comment type="similarity">
    <text evidence="5">Belongs to the RimM family.</text>
</comment>
<evidence type="ECO:0000256" key="2">
    <source>
        <dbReference type="ARBA" id="ARBA00022517"/>
    </source>
</evidence>
<dbReference type="SUPFAM" id="SSF50447">
    <property type="entry name" value="Translation proteins"/>
    <property type="match status" value="1"/>
</dbReference>
<dbReference type="EMBL" id="CP088295">
    <property type="protein sequence ID" value="UUY02142.1"/>
    <property type="molecule type" value="Genomic_DNA"/>
</dbReference>
<proteinExistence type="inferred from homology"/>
<dbReference type="PANTHER" id="PTHR33692">
    <property type="entry name" value="RIBOSOME MATURATION FACTOR RIMM"/>
    <property type="match status" value="1"/>
</dbReference>
<comment type="domain">
    <text evidence="5">The PRC barrel domain binds ribosomal protein uS19.</text>
</comment>
<protein>
    <recommendedName>
        <fullName evidence="5">Ribosome maturation factor RimM</fullName>
    </recommendedName>
</protein>
<evidence type="ECO:0000256" key="4">
    <source>
        <dbReference type="ARBA" id="ARBA00023186"/>
    </source>
</evidence>